<reference evidence="2" key="1">
    <citation type="submission" date="2021-01" db="EMBL/GenBank/DDBJ databases">
        <title>Metabolic potential, ecology and presence of endohyphal bacteria is reflected in genomic diversity of Mucoromycotina.</title>
        <authorList>
            <person name="Muszewska A."/>
            <person name="Okrasinska A."/>
            <person name="Steczkiewicz K."/>
            <person name="Drgas O."/>
            <person name="Orlowska M."/>
            <person name="Perlinska-Lenart U."/>
            <person name="Aleksandrzak-Piekarczyk T."/>
            <person name="Szatraj K."/>
            <person name="Zielenkiewicz U."/>
            <person name="Pilsyk S."/>
            <person name="Malc E."/>
            <person name="Mieczkowski P."/>
            <person name="Kruszewska J.S."/>
            <person name="Biernat P."/>
            <person name="Pawlowska J."/>
        </authorList>
    </citation>
    <scope>NUCLEOTIDE SEQUENCE</scope>
    <source>
        <strain evidence="2">WA0000018081</strain>
    </source>
</reference>
<evidence type="ECO:0000313" key="2">
    <source>
        <dbReference type="EMBL" id="KAG2236316.1"/>
    </source>
</evidence>
<proteinExistence type="predicted"/>
<dbReference type="InterPro" id="IPR029063">
    <property type="entry name" value="SAM-dependent_MTases_sf"/>
</dbReference>
<dbReference type="GO" id="GO:0008168">
    <property type="term" value="F:methyltransferase activity"/>
    <property type="evidence" value="ECO:0007669"/>
    <property type="project" value="InterPro"/>
</dbReference>
<dbReference type="Proteomes" id="UP000613177">
    <property type="component" value="Unassembled WGS sequence"/>
</dbReference>
<name>A0A8H7VVS7_9FUNG</name>
<dbReference type="PANTHER" id="PTHR13600:SF21">
    <property type="entry name" value="LEUCINE CARBOXYL METHYLTRANSFERASE 1"/>
    <property type="match status" value="1"/>
</dbReference>
<dbReference type="InterPro" id="IPR016651">
    <property type="entry name" value="LCMT1"/>
</dbReference>
<dbReference type="EMBL" id="JAEPRE010000019">
    <property type="protein sequence ID" value="KAG2236316.1"/>
    <property type="molecule type" value="Genomic_DNA"/>
</dbReference>
<protein>
    <submittedName>
        <fullName evidence="2">Uncharacterized protein</fullName>
    </submittedName>
</protein>
<evidence type="ECO:0000313" key="3">
    <source>
        <dbReference type="Proteomes" id="UP000613177"/>
    </source>
</evidence>
<sequence>MTNTAFILYEQIHPEGIYAFPDLIHQKNRYKDLGWQSATAADINTVHDKYLDRQEMTRMARLEILDGLEE</sequence>
<keyword evidence="1" id="KW-0949">S-adenosyl-L-methionine</keyword>
<keyword evidence="3" id="KW-1185">Reference proteome</keyword>
<dbReference type="Gene3D" id="3.40.50.150">
    <property type="entry name" value="Vaccinia Virus protein VP39"/>
    <property type="match status" value="1"/>
</dbReference>
<accession>A0A8H7VVS7</accession>
<dbReference type="AlphaFoldDB" id="A0A8H7VVS7"/>
<dbReference type="PANTHER" id="PTHR13600">
    <property type="entry name" value="LEUCINE CARBOXYL METHYLTRANSFERASE"/>
    <property type="match status" value="1"/>
</dbReference>
<gene>
    <name evidence="2" type="ORF">INT48_001380</name>
</gene>
<comment type="caution">
    <text evidence="2">The sequence shown here is derived from an EMBL/GenBank/DDBJ whole genome shotgun (WGS) entry which is preliminary data.</text>
</comment>
<organism evidence="2 3">
    <name type="scientific">Thamnidium elegans</name>
    <dbReference type="NCBI Taxonomy" id="101142"/>
    <lineage>
        <taxon>Eukaryota</taxon>
        <taxon>Fungi</taxon>
        <taxon>Fungi incertae sedis</taxon>
        <taxon>Mucoromycota</taxon>
        <taxon>Mucoromycotina</taxon>
        <taxon>Mucoromycetes</taxon>
        <taxon>Mucorales</taxon>
        <taxon>Mucorineae</taxon>
        <taxon>Mucoraceae</taxon>
        <taxon>Thamnidium</taxon>
    </lineage>
</organism>
<evidence type="ECO:0000256" key="1">
    <source>
        <dbReference type="ARBA" id="ARBA00022691"/>
    </source>
</evidence>